<gene>
    <name evidence="2" type="ORF">SAMN04488565_2580</name>
</gene>
<organism evidence="2 3">
    <name type="scientific">Leucobacter chromiiresistens</name>
    <dbReference type="NCBI Taxonomy" id="1079994"/>
    <lineage>
        <taxon>Bacteria</taxon>
        <taxon>Bacillati</taxon>
        <taxon>Actinomycetota</taxon>
        <taxon>Actinomycetes</taxon>
        <taxon>Micrococcales</taxon>
        <taxon>Microbacteriaceae</taxon>
        <taxon>Leucobacter</taxon>
    </lineage>
</organism>
<sequence>MTGITPYLLFPGTAGEALEFYRSVFGGAIELHTFGEFGRADGPADAIAHGTLVGPVAIYGADAGADEDALHMGGMFFSLLGAAAPATLHRWFDALAVAGRVLQPLERREWEASDGQVVDRYGVRWLIGYEGESAPA</sequence>
<protein>
    <submittedName>
        <fullName evidence="2">PhnB protein</fullName>
    </submittedName>
</protein>
<evidence type="ECO:0000313" key="2">
    <source>
        <dbReference type="EMBL" id="SDQ38656.1"/>
    </source>
</evidence>
<dbReference type="RefSeq" id="WP_010156672.1">
    <property type="nucleotide sequence ID" value="NZ_FNKB01000001.1"/>
</dbReference>
<dbReference type="STRING" id="1079994.SAMN04488565_2580"/>
<dbReference type="AlphaFoldDB" id="A0A1H1AHF6"/>
<dbReference type="PANTHER" id="PTHR33990">
    <property type="entry name" value="PROTEIN YJDN-RELATED"/>
    <property type="match status" value="1"/>
</dbReference>
<accession>A0A1H1AHF6</accession>
<dbReference type="Gene3D" id="3.10.180.10">
    <property type="entry name" value="2,3-Dihydroxybiphenyl 1,2-Dioxygenase, domain 1"/>
    <property type="match status" value="1"/>
</dbReference>
<dbReference type="OrthoDB" id="9795306at2"/>
<dbReference type="EMBL" id="FNKB01000001">
    <property type="protein sequence ID" value="SDQ38656.1"/>
    <property type="molecule type" value="Genomic_DNA"/>
</dbReference>
<feature type="domain" description="Glyoxalase/fosfomycin resistance/dioxygenase" evidence="1">
    <location>
        <begin position="4"/>
        <end position="125"/>
    </location>
</feature>
<dbReference type="InterPro" id="IPR028973">
    <property type="entry name" value="PhnB-like"/>
</dbReference>
<evidence type="ECO:0000313" key="3">
    <source>
        <dbReference type="Proteomes" id="UP000182690"/>
    </source>
</evidence>
<reference evidence="2 3" key="1">
    <citation type="submission" date="2016-10" db="EMBL/GenBank/DDBJ databases">
        <authorList>
            <person name="de Groot N.N."/>
        </authorList>
    </citation>
    <scope>NUCLEOTIDE SEQUENCE [LARGE SCALE GENOMIC DNA]</scope>
    <source>
        <strain evidence="2 3">DSM 22788</strain>
    </source>
</reference>
<dbReference type="SUPFAM" id="SSF54593">
    <property type="entry name" value="Glyoxalase/Bleomycin resistance protein/Dihydroxybiphenyl dioxygenase"/>
    <property type="match status" value="1"/>
</dbReference>
<dbReference type="Pfam" id="PF00903">
    <property type="entry name" value="Glyoxalase"/>
    <property type="match status" value="1"/>
</dbReference>
<dbReference type="eggNOG" id="COG2764">
    <property type="taxonomic scope" value="Bacteria"/>
</dbReference>
<dbReference type="CDD" id="cd06588">
    <property type="entry name" value="PhnB_like"/>
    <property type="match status" value="1"/>
</dbReference>
<proteinExistence type="predicted"/>
<dbReference type="Proteomes" id="UP000182690">
    <property type="component" value="Unassembled WGS sequence"/>
</dbReference>
<dbReference type="InterPro" id="IPR029068">
    <property type="entry name" value="Glyas_Bleomycin-R_OHBP_Dase"/>
</dbReference>
<name>A0A1H1AHF6_9MICO</name>
<dbReference type="PANTHER" id="PTHR33990:SF1">
    <property type="entry name" value="PROTEIN YJDN"/>
    <property type="match status" value="1"/>
</dbReference>
<evidence type="ECO:0000259" key="1">
    <source>
        <dbReference type="Pfam" id="PF00903"/>
    </source>
</evidence>
<dbReference type="InterPro" id="IPR004360">
    <property type="entry name" value="Glyas_Fos-R_dOase_dom"/>
</dbReference>